<protein>
    <submittedName>
        <fullName evidence="1">Uncharacterized protein</fullName>
    </submittedName>
</protein>
<keyword evidence="2" id="KW-1185">Reference proteome</keyword>
<dbReference type="Gene3D" id="3.30.70.240">
    <property type="match status" value="1"/>
</dbReference>
<reference evidence="2" key="1">
    <citation type="journal article" date="2019" name="Int. J. Syst. Evol. Microbiol.">
        <title>The Global Catalogue of Microorganisms (GCM) 10K type strain sequencing project: providing services to taxonomists for standard genome sequencing and annotation.</title>
        <authorList>
            <consortium name="The Broad Institute Genomics Platform"/>
            <consortium name="The Broad Institute Genome Sequencing Center for Infectious Disease"/>
            <person name="Wu L."/>
            <person name="Ma J."/>
        </authorList>
    </citation>
    <scope>NUCLEOTIDE SEQUENCE [LARGE SCALE GENOMIC DNA]</scope>
    <source>
        <strain evidence="2">JCM 9687</strain>
    </source>
</reference>
<evidence type="ECO:0000313" key="1">
    <source>
        <dbReference type="EMBL" id="GAA3357877.1"/>
    </source>
</evidence>
<name>A0ABP6RQH0_9PSEU</name>
<gene>
    <name evidence="1" type="ORF">GCM10020366_27690</name>
</gene>
<dbReference type="Pfam" id="PF09707">
    <property type="entry name" value="Cas_Cas2CT1978"/>
    <property type="match status" value="1"/>
</dbReference>
<dbReference type="Proteomes" id="UP001500483">
    <property type="component" value="Unassembled WGS sequence"/>
</dbReference>
<dbReference type="NCBIfam" id="TIGR01873">
    <property type="entry name" value="cas_CT1978"/>
    <property type="match status" value="1"/>
</dbReference>
<proteinExistence type="predicted"/>
<evidence type="ECO:0000313" key="2">
    <source>
        <dbReference type="Proteomes" id="UP001500483"/>
    </source>
</evidence>
<dbReference type="InterPro" id="IPR010152">
    <property type="entry name" value="CRISPR-assoc_prot_Cas2_sub"/>
</dbReference>
<accession>A0ABP6RQH0</accession>
<dbReference type="EMBL" id="BAAAYK010000038">
    <property type="protein sequence ID" value="GAA3357877.1"/>
    <property type="molecule type" value="Genomic_DNA"/>
</dbReference>
<dbReference type="CDD" id="cd09755">
    <property type="entry name" value="Cas2_I-E"/>
    <property type="match status" value="1"/>
</dbReference>
<dbReference type="RefSeq" id="WP_344926842.1">
    <property type="nucleotide sequence ID" value="NZ_BAAAYK010000038.1"/>
</dbReference>
<comment type="caution">
    <text evidence="1">The sequence shown here is derived from an EMBL/GenBank/DDBJ whole genome shotgun (WGS) entry which is preliminary data.</text>
</comment>
<organism evidence="1 2">
    <name type="scientific">Saccharopolyspora gregorii</name>
    <dbReference type="NCBI Taxonomy" id="33914"/>
    <lineage>
        <taxon>Bacteria</taxon>
        <taxon>Bacillati</taxon>
        <taxon>Actinomycetota</taxon>
        <taxon>Actinomycetes</taxon>
        <taxon>Pseudonocardiales</taxon>
        <taxon>Pseudonocardiaceae</taxon>
        <taxon>Saccharopolyspora</taxon>
    </lineage>
</organism>
<sequence length="108" mass="11676">MPNLVVISTAAVPDYVRGSLSRWLTEPAPGLYVGSISARVRDELWNQVADAIGDGAAVCVHPADNEQRYTITTAGQRRRSILDFEGLQLIGFHELASAEGGENEQLPV</sequence>